<keyword evidence="2" id="KW-0479">Metal-binding</keyword>
<dbReference type="GO" id="GO:0046872">
    <property type="term" value="F:metal ion binding"/>
    <property type="evidence" value="ECO:0007669"/>
    <property type="project" value="UniProtKB-KW"/>
</dbReference>
<dbReference type="Pfam" id="PF00753">
    <property type="entry name" value="Lactamase_B"/>
    <property type="match status" value="1"/>
</dbReference>
<name>A0A3B0RFV7_9ZZZZ</name>
<sequence length="165" mass="17427">MTMLIDLAPLWHFQTNAYVVAAERGGPAVVVDAPPDPEGVGRLLARHDLTPIAVLVTHGHIDHVGGIDGLVSPTVTAYLHPDDVDMARHPGEQLRALLGQPVGDLGTEMIAAPFSDLSDGQRLDLAGVSFDVLFTPGHTPGHCCFYVADEAVLFSGDQLFQGSIG</sequence>
<dbReference type="InterPro" id="IPR001279">
    <property type="entry name" value="Metallo-B-lactamas"/>
</dbReference>
<protein>
    <recommendedName>
        <fullName evidence="5">Metallo-beta-lactamase domain-containing protein</fullName>
    </recommendedName>
</protein>
<dbReference type="AlphaFoldDB" id="A0A3B0RFV7"/>
<evidence type="ECO:0000256" key="1">
    <source>
        <dbReference type="ARBA" id="ARBA00001947"/>
    </source>
</evidence>
<dbReference type="PANTHER" id="PTHR46233">
    <property type="entry name" value="HYDROXYACYLGLUTATHIONE HYDROLASE GLOC"/>
    <property type="match status" value="1"/>
</dbReference>
<dbReference type="EMBL" id="UOEI01000071">
    <property type="protein sequence ID" value="VAV91840.1"/>
    <property type="molecule type" value="Genomic_DNA"/>
</dbReference>
<dbReference type="InterPro" id="IPR036866">
    <property type="entry name" value="RibonucZ/Hydroxyglut_hydro"/>
</dbReference>
<organism evidence="6">
    <name type="scientific">hydrothermal vent metagenome</name>
    <dbReference type="NCBI Taxonomy" id="652676"/>
    <lineage>
        <taxon>unclassified sequences</taxon>
        <taxon>metagenomes</taxon>
        <taxon>ecological metagenomes</taxon>
    </lineage>
</organism>
<dbReference type="CDD" id="cd06262">
    <property type="entry name" value="metallo-hydrolase-like_MBL-fold"/>
    <property type="match status" value="1"/>
</dbReference>
<feature type="domain" description="Metallo-beta-lactamase" evidence="5">
    <location>
        <begin position="14"/>
        <end position="163"/>
    </location>
</feature>
<keyword evidence="3" id="KW-0378">Hydrolase</keyword>
<dbReference type="GO" id="GO:0016787">
    <property type="term" value="F:hydrolase activity"/>
    <property type="evidence" value="ECO:0007669"/>
    <property type="project" value="UniProtKB-KW"/>
</dbReference>
<keyword evidence="4" id="KW-0862">Zinc</keyword>
<dbReference type="InterPro" id="IPR051453">
    <property type="entry name" value="MBL_Glyoxalase_II"/>
</dbReference>
<dbReference type="SMART" id="SM00849">
    <property type="entry name" value="Lactamase_B"/>
    <property type="match status" value="1"/>
</dbReference>
<proteinExistence type="predicted"/>
<dbReference type="Gene3D" id="3.60.15.10">
    <property type="entry name" value="Ribonuclease Z/Hydroxyacylglutathione hydrolase-like"/>
    <property type="match status" value="1"/>
</dbReference>
<dbReference type="SUPFAM" id="SSF56281">
    <property type="entry name" value="Metallo-hydrolase/oxidoreductase"/>
    <property type="match status" value="1"/>
</dbReference>
<evidence type="ECO:0000313" key="6">
    <source>
        <dbReference type="EMBL" id="VAV91840.1"/>
    </source>
</evidence>
<accession>A0A3B0RFV7</accession>
<evidence type="ECO:0000256" key="2">
    <source>
        <dbReference type="ARBA" id="ARBA00022723"/>
    </source>
</evidence>
<gene>
    <name evidence="6" type="ORF">MNBD_ACTINO01-401</name>
</gene>
<reference evidence="6" key="1">
    <citation type="submission" date="2018-06" db="EMBL/GenBank/DDBJ databases">
        <authorList>
            <person name="Zhirakovskaya E."/>
        </authorList>
    </citation>
    <scope>NUCLEOTIDE SEQUENCE</scope>
</reference>
<dbReference type="PANTHER" id="PTHR46233:SF3">
    <property type="entry name" value="HYDROXYACYLGLUTATHIONE HYDROLASE GLOC"/>
    <property type="match status" value="1"/>
</dbReference>
<evidence type="ECO:0000256" key="3">
    <source>
        <dbReference type="ARBA" id="ARBA00022801"/>
    </source>
</evidence>
<comment type="cofactor">
    <cofactor evidence="1">
        <name>Zn(2+)</name>
        <dbReference type="ChEBI" id="CHEBI:29105"/>
    </cofactor>
</comment>
<evidence type="ECO:0000256" key="4">
    <source>
        <dbReference type="ARBA" id="ARBA00022833"/>
    </source>
</evidence>
<evidence type="ECO:0000259" key="5">
    <source>
        <dbReference type="SMART" id="SM00849"/>
    </source>
</evidence>
<feature type="non-terminal residue" evidence="6">
    <location>
        <position position="165"/>
    </location>
</feature>